<evidence type="ECO:0000256" key="5">
    <source>
        <dbReference type="ARBA" id="ARBA00022448"/>
    </source>
</evidence>
<dbReference type="PANTHER" id="PTHR34982:SF1">
    <property type="entry name" value="FLAGELLAR ASSEMBLY PROTEIN FLIH"/>
    <property type="match status" value="1"/>
</dbReference>
<keyword evidence="12" id="KW-0282">Flagellum</keyword>
<keyword evidence="7" id="KW-1005">Bacterial flagellum biogenesis</keyword>
<protein>
    <recommendedName>
        <fullName evidence="4">Flagellar assembly protein FliH</fullName>
    </recommendedName>
</protein>
<keyword evidence="12" id="KW-0966">Cell projection</keyword>
<evidence type="ECO:0000256" key="4">
    <source>
        <dbReference type="ARBA" id="ARBA00016507"/>
    </source>
</evidence>
<evidence type="ECO:0000256" key="6">
    <source>
        <dbReference type="ARBA" id="ARBA00022490"/>
    </source>
</evidence>
<keyword evidence="13" id="KW-1185">Reference proteome</keyword>
<evidence type="ECO:0000256" key="9">
    <source>
        <dbReference type="ARBA" id="ARBA00023225"/>
    </source>
</evidence>
<feature type="region of interest" description="Disordered" evidence="10">
    <location>
        <begin position="1"/>
        <end position="46"/>
    </location>
</feature>
<comment type="function">
    <text evidence="1">Needed for flagellar regrowth and assembly.</text>
</comment>
<sequence>MSTIPREKQTAFQRWEMTSFGDERPSVVAERDAEQRAHQAEQARLDAEQRVYDEIEAQQELADIGPPVPPPIVYPTVEELEAIREEARTSGYEEGHEAGHADGRKEALDAGKIVTDEALEHVRALADNFSTALREADQLIANDVLELALQLAKGMLKAALPAKPDLIIPIVREAIEYLPVLQQPALLVLHPDDAEVVKTGIGEELTKGGWRVVTDASIGRGGCKVDTASNQIDATAAARWERLTHALGKDIGWLD</sequence>
<dbReference type="PANTHER" id="PTHR34982">
    <property type="entry name" value="YOP PROTEINS TRANSLOCATION PROTEIN L"/>
    <property type="match status" value="1"/>
</dbReference>
<dbReference type="Proteomes" id="UP000175989">
    <property type="component" value="Unassembled WGS sequence"/>
</dbReference>
<dbReference type="Pfam" id="PF02108">
    <property type="entry name" value="FliH"/>
    <property type="match status" value="1"/>
</dbReference>
<keyword evidence="12" id="KW-0969">Cilium</keyword>
<evidence type="ECO:0000259" key="11">
    <source>
        <dbReference type="Pfam" id="PF02108"/>
    </source>
</evidence>
<dbReference type="InterPro" id="IPR051472">
    <property type="entry name" value="T3SS_Stator/FliH"/>
</dbReference>
<keyword evidence="5" id="KW-0813">Transport</keyword>
<comment type="caution">
    <text evidence="12">The sequence shown here is derived from an EMBL/GenBank/DDBJ whole genome shotgun (WGS) entry which is preliminary data.</text>
</comment>
<evidence type="ECO:0000313" key="13">
    <source>
        <dbReference type="Proteomes" id="UP000175989"/>
    </source>
</evidence>
<dbReference type="GO" id="GO:0003774">
    <property type="term" value="F:cytoskeletal motor activity"/>
    <property type="evidence" value="ECO:0007669"/>
    <property type="project" value="InterPro"/>
</dbReference>
<dbReference type="RefSeq" id="WP_070248669.1">
    <property type="nucleotide sequence ID" value="NZ_LROM01000087.1"/>
</dbReference>
<organism evidence="12 13">
    <name type="scientific">Duganella phyllosphaerae</name>
    <dbReference type="NCBI Taxonomy" id="762836"/>
    <lineage>
        <taxon>Bacteria</taxon>
        <taxon>Pseudomonadati</taxon>
        <taxon>Pseudomonadota</taxon>
        <taxon>Betaproteobacteria</taxon>
        <taxon>Burkholderiales</taxon>
        <taxon>Oxalobacteraceae</taxon>
        <taxon>Telluria group</taxon>
        <taxon>Duganella</taxon>
    </lineage>
</organism>
<dbReference type="PRINTS" id="PR01003">
    <property type="entry name" value="FLGFLIH"/>
</dbReference>
<keyword evidence="9" id="KW-1006">Bacterial flagellum protein export</keyword>
<dbReference type="GO" id="GO:0009288">
    <property type="term" value="C:bacterial-type flagellum"/>
    <property type="evidence" value="ECO:0007669"/>
    <property type="project" value="InterPro"/>
</dbReference>
<dbReference type="GO" id="GO:0044781">
    <property type="term" value="P:bacterial-type flagellum organization"/>
    <property type="evidence" value="ECO:0007669"/>
    <property type="project" value="UniProtKB-KW"/>
</dbReference>
<dbReference type="AlphaFoldDB" id="A0A1E7WKJ4"/>
<evidence type="ECO:0000256" key="1">
    <source>
        <dbReference type="ARBA" id="ARBA00003041"/>
    </source>
</evidence>
<evidence type="ECO:0000313" key="12">
    <source>
        <dbReference type="EMBL" id="OEZ99545.1"/>
    </source>
</evidence>
<evidence type="ECO:0000256" key="10">
    <source>
        <dbReference type="SAM" id="MobiDB-lite"/>
    </source>
</evidence>
<dbReference type="EMBL" id="LROM01000087">
    <property type="protein sequence ID" value="OEZ99545.1"/>
    <property type="molecule type" value="Genomic_DNA"/>
</dbReference>
<comment type="subcellular location">
    <subcellularLocation>
        <location evidence="2">Cytoplasm</location>
    </subcellularLocation>
</comment>
<dbReference type="GO" id="GO:0015031">
    <property type="term" value="P:protein transport"/>
    <property type="evidence" value="ECO:0007669"/>
    <property type="project" value="UniProtKB-KW"/>
</dbReference>
<accession>A0A1E7WKJ4</accession>
<evidence type="ECO:0000256" key="7">
    <source>
        <dbReference type="ARBA" id="ARBA00022795"/>
    </source>
</evidence>
<dbReference type="InterPro" id="IPR000563">
    <property type="entry name" value="Flag_FliH"/>
</dbReference>
<comment type="similarity">
    <text evidence="3">Belongs to the FliH family.</text>
</comment>
<evidence type="ECO:0000256" key="2">
    <source>
        <dbReference type="ARBA" id="ARBA00004496"/>
    </source>
</evidence>
<feature type="compositionally biased region" description="Basic and acidic residues" evidence="10">
    <location>
        <begin position="21"/>
        <end position="46"/>
    </location>
</feature>
<reference evidence="13" key="1">
    <citation type="journal article" date="2016" name="Front. Microbiol.">
        <title>Molecular Keys to the Janthinobacterium and Duganella spp. Interaction with the Plant Pathogen Fusarium graminearum.</title>
        <authorList>
            <person name="Haack F.S."/>
            <person name="Poehlein A."/>
            <person name="Kroger C."/>
            <person name="Voigt C.A."/>
            <person name="Piepenbring M."/>
            <person name="Bode H.B."/>
            <person name="Daniel R."/>
            <person name="Schafer W."/>
            <person name="Streit W.R."/>
        </authorList>
    </citation>
    <scope>NUCLEOTIDE SEQUENCE [LARGE SCALE GENOMIC DNA]</scope>
    <source>
        <strain evidence="13">T54</strain>
    </source>
</reference>
<evidence type="ECO:0000256" key="8">
    <source>
        <dbReference type="ARBA" id="ARBA00022927"/>
    </source>
</evidence>
<proteinExistence type="inferred from homology"/>
<keyword evidence="6" id="KW-0963">Cytoplasm</keyword>
<dbReference type="PATRIC" id="fig|762836.4.peg.2666"/>
<keyword evidence="8" id="KW-0653">Protein transport</keyword>
<gene>
    <name evidence="12" type="primary">fliH</name>
    <name evidence="12" type="ORF">DUPY_25890</name>
</gene>
<dbReference type="InterPro" id="IPR018035">
    <property type="entry name" value="Flagellar_FliH/T3SS_HrpE"/>
</dbReference>
<evidence type="ECO:0000256" key="3">
    <source>
        <dbReference type="ARBA" id="ARBA00006602"/>
    </source>
</evidence>
<feature type="domain" description="Flagellar assembly protein FliH/Type III secretion system HrpE" evidence="11">
    <location>
        <begin position="117"/>
        <end position="243"/>
    </location>
</feature>
<name>A0A1E7WKJ4_9BURK</name>
<dbReference type="GO" id="GO:0005829">
    <property type="term" value="C:cytosol"/>
    <property type="evidence" value="ECO:0007669"/>
    <property type="project" value="TreeGrafter"/>
</dbReference>
<dbReference type="GO" id="GO:0071973">
    <property type="term" value="P:bacterial-type flagellum-dependent cell motility"/>
    <property type="evidence" value="ECO:0007669"/>
    <property type="project" value="InterPro"/>
</dbReference>